<feature type="transmembrane region" description="Helical" evidence="2">
    <location>
        <begin position="7"/>
        <end position="24"/>
    </location>
</feature>
<evidence type="ECO:0000313" key="4">
    <source>
        <dbReference type="Proteomes" id="UP000600026"/>
    </source>
</evidence>
<comment type="caution">
    <text evidence="3">The sequence shown here is derived from an EMBL/GenBank/DDBJ whole genome shotgun (WGS) entry which is preliminary data.</text>
</comment>
<keyword evidence="4" id="KW-1185">Reference proteome</keyword>
<keyword evidence="2" id="KW-0812">Transmembrane</keyword>
<evidence type="ECO:0000313" key="3">
    <source>
        <dbReference type="EMBL" id="GHI84617.1"/>
    </source>
</evidence>
<evidence type="ECO:0000256" key="2">
    <source>
        <dbReference type="SAM" id="Phobius"/>
    </source>
</evidence>
<keyword evidence="2" id="KW-0472">Membrane</keyword>
<accession>A0A919LEG5</accession>
<keyword evidence="2" id="KW-1133">Transmembrane helix</keyword>
<feature type="compositionally biased region" description="Polar residues" evidence="1">
    <location>
        <begin position="77"/>
        <end position="87"/>
    </location>
</feature>
<feature type="transmembrane region" description="Helical" evidence="2">
    <location>
        <begin position="39"/>
        <end position="60"/>
    </location>
</feature>
<protein>
    <submittedName>
        <fullName evidence="3">Uncharacterized protein</fullName>
    </submittedName>
</protein>
<feature type="region of interest" description="Disordered" evidence="1">
    <location>
        <begin position="61"/>
        <end position="87"/>
    </location>
</feature>
<organism evidence="3 4">
    <name type="scientific">Streptomyces xanthophaeus</name>
    <dbReference type="NCBI Taxonomy" id="67385"/>
    <lineage>
        <taxon>Bacteria</taxon>
        <taxon>Bacillati</taxon>
        <taxon>Actinomycetota</taxon>
        <taxon>Actinomycetes</taxon>
        <taxon>Kitasatosporales</taxon>
        <taxon>Streptomycetaceae</taxon>
        <taxon>Streptomyces</taxon>
    </lineage>
</organism>
<dbReference type="RefSeq" id="WP_031144738.1">
    <property type="nucleotide sequence ID" value="NZ_BNEE01000004.1"/>
</dbReference>
<name>A0A919LEG5_9ACTN</name>
<evidence type="ECO:0000256" key="1">
    <source>
        <dbReference type="SAM" id="MobiDB-lite"/>
    </source>
</evidence>
<proteinExistence type="predicted"/>
<gene>
    <name evidence="3" type="ORF">Sxan_19810</name>
</gene>
<dbReference type="AlphaFoldDB" id="A0A919LEG5"/>
<dbReference type="Proteomes" id="UP000600026">
    <property type="component" value="Unassembled WGS sequence"/>
</dbReference>
<sequence length="87" mass="8594">MTLHIDDVGMLVLAVGLLVGYAVYKHTRSTSGPASKGDIVGAIGAAATVATALFLLFGGGGTQSAEPESRPSGRALVSSQVSGLPPA</sequence>
<dbReference type="EMBL" id="BNEE01000004">
    <property type="protein sequence ID" value="GHI84617.1"/>
    <property type="molecule type" value="Genomic_DNA"/>
</dbReference>
<reference evidence="3" key="1">
    <citation type="submission" date="2020-09" db="EMBL/GenBank/DDBJ databases">
        <title>Whole genome shotgun sequence of Streptomyces xanthophaeus NBRC 12829.</title>
        <authorList>
            <person name="Komaki H."/>
            <person name="Tamura T."/>
        </authorList>
    </citation>
    <scope>NUCLEOTIDE SEQUENCE</scope>
    <source>
        <strain evidence="3">NBRC 12829</strain>
    </source>
</reference>